<gene>
    <name evidence="3" type="ORF">SAM23877_0490</name>
    <name evidence="4" type="ORF">SAML0432</name>
</gene>
<proteinExistence type="predicted"/>
<feature type="coiled-coil region" evidence="1">
    <location>
        <begin position="8"/>
        <end position="42"/>
    </location>
</feature>
<feature type="region of interest" description="Disordered" evidence="2">
    <location>
        <begin position="64"/>
        <end position="129"/>
    </location>
</feature>
<dbReference type="RefSeq" id="WP_053126298.1">
    <property type="nucleotide sequence ID" value="NZ_CP012382.1"/>
</dbReference>
<dbReference type="Proteomes" id="UP000061018">
    <property type="component" value="Chromosome"/>
</dbReference>
<organism evidence="4">
    <name type="scientific">Streptomyces ambofaciens (strain ATCC 23877 / 3486 / DSM 40053 / JCM 4204 / NBRC 12836 / NRRL B-2516)</name>
    <dbReference type="NCBI Taxonomy" id="278992"/>
    <lineage>
        <taxon>Bacteria</taxon>
        <taxon>Bacillati</taxon>
        <taxon>Actinomycetota</taxon>
        <taxon>Actinomycetes</taxon>
        <taxon>Kitasatosporales</taxon>
        <taxon>Streptomycetaceae</taxon>
        <taxon>Streptomyces</taxon>
    </lineage>
</organism>
<dbReference type="EMBL" id="AM238663">
    <property type="protein sequence ID" value="CAJ89419.1"/>
    <property type="molecule type" value="Genomic_DNA"/>
</dbReference>
<evidence type="ECO:0000256" key="1">
    <source>
        <dbReference type="SAM" id="Coils"/>
    </source>
</evidence>
<name>A3KI90_STRA7</name>
<feature type="compositionally biased region" description="Low complexity" evidence="2">
    <location>
        <begin position="64"/>
        <end position="103"/>
    </location>
</feature>
<sequence length="196" mass="20346">MVSATGAAHNIEVTAESLQEDLARLELQKQALERELAAVVAHLGSVQRALSALEVLMRAPSAPEAAEAPAGPGEPAAPAPVEKAAARTTTPAQAPASDAARASGNRRPRRQVTGKPHPSGTGAEPEQRSYGKLTEQILDYFAGVGDVDVRARDVAAALGRDGDSGSINAVRSTLDRLVGASRIRRSGRGLYRAGRS</sequence>
<reference evidence="4" key="1">
    <citation type="journal article" date="2006" name="Mol. Biol. Evol.">
        <title>Evolution of the terminal regions of the Streptomyces linear chromosome.</title>
        <authorList>
            <person name="Choulet F."/>
            <person name="Aigle B."/>
            <person name="Gallois A."/>
            <person name="Mangenot S."/>
            <person name="Gerbaud C."/>
            <person name="Truong C."/>
            <person name="Francou F.X."/>
            <person name="Fourrier C."/>
            <person name="Guerineau M."/>
            <person name="Decaris B."/>
            <person name="Barbe V."/>
            <person name="Pernodet J.L."/>
            <person name="Leblond P."/>
        </authorList>
    </citation>
    <scope>NUCLEOTIDE SEQUENCE</scope>
    <source>
        <strain evidence="4">ATCC 23877</strain>
    </source>
</reference>
<accession>A3KI90</accession>
<evidence type="ECO:0000313" key="3">
    <source>
        <dbReference type="EMBL" id="AKZ53539.1"/>
    </source>
</evidence>
<dbReference type="KEGG" id="samb:SAM23877_0490"/>
<evidence type="ECO:0000313" key="4">
    <source>
        <dbReference type="EMBL" id="CAJ89419.1"/>
    </source>
</evidence>
<reference evidence="3" key="3">
    <citation type="submission" date="2015-07" db="EMBL/GenBank/DDBJ databases">
        <title>Complete genome sequence of Streptomyces ambofaciens ATCC 23877, the spiramycin producer.</title>
        <authorList>
            <person name="Thibessard A."/>
            <person name="Haas D."/>
            <person name="Gerbaud C."/>
            <person name="Aigle B."/>
            <person name="Lautru S."/>
            <person name="Pernodet J.-L."/>
            <person name="Leblond P."/>
        </authorList>
    </citation>
    <scope>NUCLEOTIDE SEQUENCE [LARGE SCALE GENOMIC DNA]</scope>
    <source>
        <strain evidence="3">ATCC 23877</strain>
    </source>
</reference>
<evidence type="ECO:0000256" key="2">
    <source>
        <dbReference type="SAM" id="MobiDB-lite"/>
    </source>
</evidence>
<reference evidence="5" key="2">
    <citation type="journal article" date="2015" name="J. Biotechnol.">
        <title>Complete genome sequence of Streptomyces ambofaciens ATCC 23877, the spiramycin producer.</title>
        <authorList>
            <person name="Thibessard A."/>
            <person name="Haas D."/>
            <person name="Gerbaud C."/>
            <person name="Aigle B."/>
            <person name="Lautru S."/>
            <person name="Pernodet J.L."/>
            <person name="Leblond P."/>
        </authorList>
    </citation>
    <scope>NUCLEOTIDE SEQUENCE [LARGE SCALE GENOMIC DNA]</scope>
    <source>
        <strain evidence="5">ATCC 23877 / 3486 / DSM 40053 / JCM 4204 / NBRC 12836 / NRRL B-2516</strain>
    </source>
</reference>
<protein>
    <submittedName>
        <fullName evidence="4">Uncharacterized protein</fullName>
    </submittedName>
</protein>
<dbReference type="AlphaFoldDB" id="A3KI90"/>
<evidence type="ECO:0000313" key="5">
    <source>
        <dbReference type="Proteomes" id="UP000061018"/>
    </source>
</evidence>
<keyword evidence="1" id="KW-0175">Coiled coil</keyword>
<dbReference type="STRING" id="1889.SAM40697_0417"/>
<dbReference type="EMBL" id="CP012382">
    <property type="protein sequence ID" value="AKZ53539.1"/>
    <property type="molecule type" value="Genomic_DNA"/>
</dbReference>